<feature type="domain" description="Glycosyl transferase family 25" evidence="1">
    <location>
        <begin position="6"/>
        <end position="171"/>
    </location>
</feature>
<evidence type="ECO:0000313" key="2">
    <source>
        <dbReference type="EMBL" id="SDO67775.1"/>
    </source>
</evidence>
<keyword evidence="2" id="KW-0808">Transferase</keyword>
<gene>
    <name evidence="2" type="ORF">SAMN05192530_11043</name>
</gene>
<protein>
    <submittedName>
        <fullName evidence="2">Glycosyl transferase, family 25</fullName>
    </submittedName>
</protein>
<dbReference type="RefSeq" id="WP_170842643.1">
    <property type="nucleotide sequence ID" value="NZ_FNIT01000010.1"/>
</dbReference>
<evidence type="ECO:0000313" key="3">
    <source>
        <dbReference type="Proteomes" id="UP000198793"/>
    </source>
</evidence>
<dbReference type="EMBL" id="FNIT01000010">
    <property type="protein sequence ID" value="SDO67775.1"/>
    <property type="molecule type" value="Genomic_DNA"/>
</dbReference>
<reference evidence="2 3" key="1">
    <citation type="submission" date="2016-10" db="EMBL/GenBank/DDBJ databases">
        <authorList>
            <person name="de Groot N.N."/>
        </authorList>
    </citation>
    <scope>NUCLEOTIDE SEQUENCE [LARGE SCALE GENOMIC DNA]</scope>
    <source>
        <strain evidence="3">L7-484,KACC 16230,DSM 25025</strain>
    </source>
</reference>
<dbReference type="GO" id="GO:0016740">
    <property type="term" value="F:transferase activity"/>
    <property type="evidence" value="ECO:0007669"/>
    <property type="project" value="UniProtKB-KW"/>
</dbReference>
<keyword evidence="3" id="KW-1185">Reference proteome</keyword>
<accession>A0A1H0LI93</accession>
<evidence type="ECO:0000259" key="1">
    <source>
        <dbReference type="Pfam" id="PF01755"/>
    </source>
</evidence>
<dbReference type="InterPro" id="IPR002654">
    <property type="entry name" value="Glyco_trans_25"/>
</dbReference>
<dbReference type="STRING" id="1166073.SAMN05192530_11043"/>
<dbReference type="Pfam" id="PF01755">
    <property type="entry name" value="Glyco_transf_25"/>
    <property type="match status" value="1"/>
</dbReference>
<name>A0A1H0LI93_9HYPH</name>
<proteinExistence type="predicted"/>
<sequence>MEPVPIRVINLDRATARLDFMARQLGGLGLAFERRRAVETADIAPDLERRINHRWERPLSGPELGCLLSHVAIWREVAAGTGPVLVLEDDAVLSCRLPEALAALSRLDAEMVNIETFGRRRFVARRSVAVGEGLWVRQTRRDKSGSAAYLLWPAGARRLLASFEARGAAPADAFLFTCPGLRLFQVEPALAIQAHLFAALTGRAAGVDGATMIHQPRARLPVSRANLPFLARRIAAQVRLLAHHAARLGPATYRRTPVEAADFPDQSRS</sequence>
<dbReference type="Proteomes" id="UP000198793">
    <property type="component" value="Unassembled WGS sequence"/>
</dbReference>
<dbReference type="AlphaFoldDB" id="A0A1H0LI93"/>
<dbReference type="CDD" id="cd06532">
    <property type="entry name" value="Glyco_transf_25"/>
    <property type="match status" value="1"/>
</dbReference>
<organism evidence="2 3">
    <name type="scientific">Aureimonas jatrophae</name>
    <dbReference type="NCBI Taxonomy" id="1166073"/>
    <lineage>
        <taxon>Bacteria</taxon>
        <taxon>Pseudomonadati</taxon>
        <taxon>Pseudomonadota</taxon>
        <taxon>Alphaproteobacteria</taxon>
        <taxon>Hyphomicrobiales</taxon>
        <taxon>Aurantimonadaceae</taxon>
        <taxon>Aureimonas</taxon>
    </lineage>
</organism>